<dbReference type="EMBL" id="CP120983">
    <property type="protein sequence ID" value="WLQ63433.1"/>
    <property type="molecule type" value="Genomic_DNA"/>
</dbReference>
<accession>A0ABY9JAY5</accession>
<evidence type="ECO:0000313" key="1">
    <source>
        <dbReference type="EMBL" id="WLQ63433.1"/>
    </source>
</evidence>
<gene>
    <name evidence="1" type="ORF">P8A20_07405</name>
</gene>
<name>A0ABY9JAY5_9ACTN</name>
<proteinExistence type="predicted"/>
<dbReference type="RefSeq" id="WP_306103155.1">
    <property type="nucleotide sequence ID" value="NZ_CP120983.1"/>
</dbReference>
<sequence>MGSDIEHVKAGKVEQFPVAARNCFSGSLQRMTLLLGRQVEEAAIMEAGGGYLLQAGLDERSHPELVFGVESVILSGLTSLGYETQAVAIKPDEWREQLQGLLAEHAGVAIWVNSAHLDYADVYSSHPGFMHAVLVLEQSADLRWIKVFDSLVDERSRYSCVAWMTDTAFEGAILDRLRSKSLDHMGRLHTLVAVREYVADSRGLATMGLLRQAEAFRTNSCYFNAIHEYRLLCREAMASEGDVSRNVARRIFDHVNVLYVLPSLKLLEHSLCRAEAPEYVSDLCRTLMGDWRVLGLQSLKFESTSSISIAARMDERFERLGTATAYLWEALAMELGDRK</sequence>
<reference evidence="1 2" key="1">
    <citation type="submission" date="2023-03" db="EMBL/GenBank/DDBJ databases">
        <title>Isolation and description of six Streptomyces strains from soil environments, able to metabolize different microbial glucans.</title>
        <authorList>
            <person name="Widen T."/>
            <person name="Larsbrink J."/>
        </authorList>
    </citation>
    <scope>NUCLEOTIDE SEQUENCE [LARGE SCALE GENOMIC DNA]</scope>
    <source>
        <strain evidence="1 2">Alt3</strain>
    </source>
</reference>
<organism evidence="1 2">
    <name type="scientific">Streptomyces glycanivorans</name>
    <dbReference type="NCBI Taxonomy" id="3033808"/>
    <lineage>
        <taxon>Bacteria</taxon>
        <taxon>Bacillati</taxon>
        <taxon>Actinomycetota</taxon>
        <taxon>Actinomycetes</taxon>
        <taxon>Kitasatosporales</taxon>
        <taxon>Streptomycetaceae</taxon>
        <taxon>Streptomyces</taxon>
    </lineage>
</organism>
<evidence type="ECO:0000313" key="2">
    <source>
        <dbReference type="Proteomes" id="UP001224433"/>
    </source>
</evidence>
<protein>
    <recommendedName>
        <fullName evidence="3">Butirosin biosynthesis protein H N-terminal domain-containing protein</fullName>
    </recommendedName>
</protein>
<dbReference type="Proteomes" id="UP001224433">
    <property type="component" value="Chromosome"/>
</dbReference>
<keyword evidence="2" id="KW-1185">Reference proteome</keyword>
<evidence type="ECO:0008006" key="3">
    <source>
        <dbReference type="Google" id="ProtNLM"/>
    </source>
</evidence>